<name>A0A6L8K0Q2_9BURK</name>
<organism evidence="4 5">
    <name type="scientific">Duganella flavida</name>
    <dbReference type="NCBI Taxonomy" id="2692175"/>
    <lineage>
        <taxon>Bacteria</taxon>
        <taxon>Pseudomonadati</taxon>
        <taxon>Pseudomonadota</taxon>
        <taxon>Betaproteobacteria</taxon>
        <taxon>Burkholderiales</taxon>
        <taxon>Oxalobacteraceae</taxon>
        <taxon>Telluria group</taxon>
        <taxon>Duganella</taxon>
    </lineage>
</organism>
<dbReference type="Pfam" id="PF07589">
    <property type="entry name" value="PEP-CTERM"/>
    <property type="match status" value="1"/>
</dbReference>
<accession>A0A6L8K0Q2</accession>
<sequence length="178" mass="18698">MKFFRQLIVTVALAMCGVAAHADIYVPKDPGAPGVFSNTWTFDDSSTGTHAAGAEFKDVFYFNVPDAQNISVSLTDLFKTSSSDVSFLGGALILFSYSDFTELQNVDGTQKSTLSGGAWLLDSGTYGLYVVGTYLVDGASYGGQVLGTPVVAVPEPATVLLLLAGLALVAVVAQRRRA</sequence>
<dbReference type="SUPFAM" id="SSF89260">
    <property type="entry name" value="Collagen-binding domain"/>
    <property type="match status" value="1"/>
</dbReference>
<feature type="chain" id="PRO_5026760342" evidence="2">
    <location>
        <begin position="23"/>
        <end position="178"/>
    </location>
</feature>
<dbReference type="InterPro" id="IPR013424">
    <property type="entry name" value="Ice-binding_C"/>
</dbReference>
<feature type="domain" description="Ice-binding protein C-terminal" evidence="3">
    <location>
        <begin position="152"/>
        <end position="177"/>
    </location>
</feature>
<gene>
    <name evidence="4" type="ORF">GTP46_00115</name>
</gene>
<dbReference type="EMBL" id="WWCN01000001">
    <property type="protein sequence ID" value="MYM21053.1"/>
    <property type="molecule type" value="Genomic_DNA"/>
</dbReference>
<keyword evidence="2" id="KW-0732">Signal</keyword>
<keyword evidence="1" id="KW-0472">Membrane</keyword>
<keyword evidence="1" id="KW-0812">Transmembrane</keyword>
<protein>
    <submittedName>
        <fullName evidence="4">PEP-CTERM sorting domain-containing protein</fullName>
    </submittedName>
</protein>
<dbReference type="RefSeq" id="WP_161004621.1">
    <property type="nucleotide sequence ID" value="NZ_WWCN01000001.1"/>
</dbReference>
<reference evidence="4 5" key="1">
    <citation type="submission" date="2019-12" db="EMBL/GenBank/DDBJ databases">
        <title>Novel species isolated from a subtropical stream in China.</title>
        <authorList>
            <person name="Lu H."/>
        </authorList>
    </citation>
    <scope>NUCLEOTIDE SEQUENCE [LARGE SCALE GENOMIC DNA]</scope>
    <source>
        <strain evidence="4 5">FT135W</strain>
    </source>
</reference>
<keyword evidence="5" id="KW-1185">Reference proteome</keyword>
<dbReference type="AlphaFoldDB" id="A0A6L8K0Q2"/>
<feature type="signal peptide" evidence="2">
    <location>
        <begin position="1"/>
        <end position="22"/>
    </location>
</feature>
<proteinExistence type="predicted"/>
<dbReference type="NCBIfam" id="TIGR02595">
    <property type="entry name" value="PEP_CTERM"/>
    <property type="match status" value="1"/>
</dbReference>
<keyword evidence="1" id="KW-1133">Transmembrane helix</keyword>
<comment type="caution">
    <text evidence="4">The sequence shown here is derived from an EMBL/GenBank/DDBJ whole genome shotgun (WGS) entry which is preliminary data.</text>
</comment>
<evidence type="ECO:0000256" key="1">
    <source>
        <dbReference type="SAM" id="Phobius"/>
    </source>
</evidence>
<evidence type="ECO:0000259" key="3">
    <source>
        <dbReference type="Pfam" id="PF07589"/>
    </source>
</evidence>
<dbReference type="NCBIfam" id="NF038126">
    <property type="entry name" value="PEP_CTERM_FxDxF"/>
    <property type="match status" value="1"/>
</dbReference>
<dbReference type="Proteomes" id="UP000479335">
    <property type="component" value="Unassembled WGS sequence"/>
</dbReference>
<evidence type="ECO:0000256" key="2">
    <source>
        <dbReference type="SAM" id="SignalP"/>
    </source>
</evidence>
<evidence type="ECO:0000313" key="5">
    <source>
        <dbReference type="Proteomes" id="UP000479335"/>
    </source>
</evidence>
<feature type="transmembrane region" description="Helical" evidence="1">
    <location>
        <begin position="156"/>
        <end position="173"/>
    </location>
</feature>
<evidence type="ECO:0000313" key="4">
    <source>
        <dbReference type="EMBL" id="MYM21053.1"/>
    </source>
</evidence>